<evidence type="ECO:0000313" key="2">
    <source>
        <dbReference type="Proteomes" id="UP001497535"/>
    </source>
</evidence>
<organism evidence="1 2">
    <name type="scientific">Meloidogyne enterolobii</name>
    <name type="common">Root-knot nematode worm</name>
    <name type="synonym">Meloidogyne mayaguensis</name>
    <dbReference type="NCBI Taxonomy" id="390850"/>
    <lineage>
        <taxon>Eukaryota</taxon>
        <taxon>Metazoa</taxon>
        <taxon>Ecdysozoa</taxon>
        <taxon>Nematoda</taxon>
        <taxon>Chromadorea</taxon>
        <taxon>Rhabditida</taxon>
        <taxon>Tylenchina</taxon>
        <taxon>Tylenchomorpha</taxon>
        <taxon>Tylenchoidea</taxon>
        <taxon>Meloidogynidae</taxon>
        <taxon>Meloidogyninae</taxon>
        <taxon>Meloidogyne</taxon>
    </lineage>
</organism>
<keyword evidence="2" id="KW-1185">Reference proteome</keyword>
<accession>A0ACB0XUQ4</accession>
<protein>
    <submittedName>
        <fullName evidence="1">Uncharacterized protein</fullName>
    </submittedName>
</protein>
<evidence type="ECO:0000313" key="1">
    <source>
        <dbReference type="EMBL" id="CAK5018113.1"/>
    </source>
</evidence>
<dbReference type="EMBL" id="CAVMJV010000003">
    <property type="protein sequence ID" value="CAK5018113.1"/>
    <property type="molecule type" value="Genomic_DNA"/>
</dbReference>
<gene>
    <name evidence="1" type="ORF">MENTE1834_LOCUS3731</name>
</gene>
<name>A0ACB0XUQ4_MELEN</name>
<proteinExistence type="predicted"/>
<dbReference type="Proteomes" id="UP001497535">
    <property type="component" value="Unassembled WGS sequence"/>
</dbReference>
<comment type="caution">
    <text evidence="1">The sequence shown here is derived from an EMBL/GenBank/DDBJ whole genome shotgun (WGS) entry which is preliminary data.</text>
</comment>
<reference evidence="1" key="1">
    <citation type="submission" date="2023-11" db="EMBL/GenBank/DDBJ databases">
        <authorList>
            <person name="Poullet M."/>
        </authorList>
    </citation>
    <scope>NUCLEOTIDE SEQUENCE</scope>
    <source>
        <strain evidence="1">E1834</strain>
    </source>
</reference>
<sequence length="84" mass="9365">MVATIPTLRLFYRLFIIKRTATRLASLDTSIASPSSSSPNKFNRYDTNLKLVEALNNENFDQIGSPLILGNKTQVFLLFKNSAG</sequence>